<dbReference type="InterPro" id="IPR050316">
    <property type="entry name" value="Tyrosinase/Hemocyanin"/>
</dbReference>
<proteinExistence type="predicted"/>
<dbReference type="Proteomes" id="UP000775872">
    <property type="component" value="Unassembled WGS sequence"/>
</dbReference>
<name>A0A9N9WBR4_9HYPO</name>
<evidence type="ECO:0000313" key="5">
    <source>
        <dbReference type="EMBL" id="CAH0045811.1"/>
    </source>
</evidence>
<feature type="domain" description="Tyrosinase copper-binding" evidence="4">
    <location>
        <begin position="339"/>
        <end position="350"/>
    </location>
</feature>
<dbReference type="GO" id="GO:0016491">
    <property type="term" value="F:oxidoreductase activity"/>
    <property type="evidence" value="ECO:0007669"/>
    <property type="project" value="UniProtKB-KW"/>
</dbReference>
<dbReference type="GO" id="GO:0046872">
    <property type="term" value="F:metal ion binding"/>
    <property type="evidence" value="ECO:0007669"/>
    <property type="project" value="UniProtKB-KW"/>
</dbReference>
<protein>
    <recommendedName>
        <fullName evidence="4">Tyrosinase copper-binding domain-containing protein</fullName>
    </recommendedName>
</protein>
<keyword evidence="3" id="KW-0732">Signal</keyword>
<evidence type="ECO:0000259" key="4">
    <source>
        <dbReference type="PROSITE" id="PS00498"/>
    </source>
</evidence>
<evidence type="ECO:0000313" key="6">
    <source>
        <dbReference type="Proteomes" id="UP000775872"/>
    </source>
</evidence>
<reference evidence="5" key="1">
    <citation type="submission" date="2021-10" db="EMBL/GenBank/DDBJ databases">
        <authorList>
            <person name="Piombo E."/>
        </authorList>
    </citation>
    <scope>NUCLEOTIDE SEQUENCE</scope>
</reference>
<organism evidence="5 6">
    <name type="scientific">Clonostachys solani</name>
    <dbReference type="NCBI Taxonomy" id="160281"/>
    <lineage>
        <taxon>Eukaryota</taxon>
        <taxon>Fungi</taxon>
        <taxon>Dikarya</taxon>
        <taxon>Ascomycota</taxon>
        <taxon>Pezizomycotina</taxon>
        <taxon>Sordariomycetes</taxon>
        <taxon>Hypocreomycetidae</taxon>
        <taxon>Hypocreales</taxon>
        <taxon>Bionectriaceae</taxon>
        <taxon>Clonostachys</taxon>
    </lineage>
</organism>
<dbReference type="EMBL" id="CABFOC020000013">
    <property type="protein sequence ID" value="CAH0045811.1"/>
    <property type="molecule type" value="Genomic_DNA"/>
</dbReference>
<dbReference type="OrthoDB" id="6132182at2759"/>
<accession>A0A9N9WBR4</accession>
<evidence type="ECO:0000256" key="1">
    <source>
        <dbReference type="ARBA" id="ARBA00022723"/>
    </source>
</evidence>
<dbReference type="Pfam" id="PF00264">
    <property type="entry name" value="Tyrosinase"/>
    <property type="match status" value="1"/>
</dbReference>
<dbReference type="PANTHER" id="PTHR11474">
    <property type="entry name" value="TYROSINASE FAMILY MEMBER"/>
    <property type="match status" value="1"/>
</dbReference>
<evidence type="ECO:0000256" key="3">
    <source>
        <dbReference type="SAM" id="SignalP"/>
    </source>
</evidence>
<feature type="chain" id="PRO_5040269794" description="Tyrosinase copper-binding domain-containing protein" evidence="3">
    <location>
        <begin position="18"/>
        <end position="420"/>
    </location>
</feature>
<feature type="signal peptide" evidence="3">
    <location>
        <begin position="1"/>
        <end position="17"/>
    </location>
</feature>
<dbReference type="PANTHER" id="PTHR11474:SF125">
    <property type="entry name" value="N-ACETYL-6-HYDROXYTRYPTOPHAN OXIDASE IVOB-RELATED"/>
    <property type="match status" value="1"/>
</dbReference>
<dbReference type="PROSITE" id="PS00498">
    <property type="entry name" value="TYROSINASE_2"/>
    <property type="match status" value="1"/>
</dbReference>
<keyword evidence="6" id="KW-1185">Reference proteome</keyword>
<evidence type="ECO:0000256" key="2">
    <source>
        <dbReference type="ARBA" id="ARBA00023002"/>
    </source>
</evidence>
<dbReference type="Gene3D" id="1.10.1280.10">
    <property type="entry name" value="Di-copper center containing domain from catechol oxidase"/>
    <property type="match status" value="1"/>
</dbReference>
<keyword evidence="1" id="KW-0479">Metal-binding</keyword>
<sequence>MRVSSLLTAALASLVLAQPHVAPREGGSEEQQVAKLIEEIKADVLQSLHQREETMRKRGEQASCNARNIVFRREYGSLSKQERLNYIEAVKCLQKLPTRTPQSVAAGAKSRFDDFVVVHIQQTLDIHFSGVFQPWHRWFLHRYEKALREECGYEGYQPYWDWAKYHTAPEKSPIFNGDAYSLGGNGDFIPHQGPVIVPPAGVGGGNIQLPAGVGGGFVTAGPFANMTINLGPVGGLEGTAPGPDGGLGYNPRRLKRDVGPAMNTRYANYTTVLSKMAGSWAFGTEANTSSVDLLFKPDIASYRLLSEGVPYTIEIGPHGGIHYTISGDPGGDLFTSPGDPAFWVHHGMMDRMWTFWQALDPKKRHSELSGGNYGHITWANSPPSRKALLSDPINMGYAAESTTIGEVMDTLGGPLCYFYI</sequence>
<dbReference type="PRINTS" id="PR00092">
    <property type="entry name" value="TYROSINASE"/>
</dbReference>
<dbReference type="AlphaFoldDB" id="A0A9N9WBR4"/>
<dbReference type="SUPFAM" id="SSF48056">
    <property type="entry name" value="Di-copper centre-containing domain"/>
    <property type="match status" value="1"/>
</dbReference>
<dbReference type="InterPro" id="IPR008922">
    <property type="entry name" value="Di-copper_centre_dom_sf"/>
</dbReference>
<dbReference type="InterPro" id="IPR002227">
    <property type="entry name" value="Tyrosinase_Cu-bd"/>
</dbReference>
<comment type="caution">
    <text evidence="5">The sequence shown here is derived from an EMBL/GenBank/DDBJ whole genome shotgun (WGS) entry which is preliminary data.</text>
</comment>
<gene>
    <name evidence="5" type="ORF">CSOL1703_00012442</name>
</gene>
<keyword evidence="2" id="KW-0560">Oxidoreductase</keyword>